<sequence length="80" mass="8802">MVFSSGSGQTYCQATSSGQFVETLWRLSGLSATTSIPHFMIQLADHIQTRESGKELIVRTDTTDHFVDDLIQCGLVKIVP</sequence>
<dbReference type="Proteomes" id="UP000700732">
    <property type="component" value="Unassembled WGS sequence"/>
</dbReference>
<name>A0ABR6WC03_9BACT</name>
<dbReference type="EMBL" id="VFIA01000037">
    <property type="protein sequence ID" value="MBC3794107.1"/>
    <property type="molecule type" value="Genomic_DNA"/>
</dbReference>
<evidence type="ECO:0000313" key="2">
    <source>
        <dbReference type="Proteomes" id="UP000700732"/>
    </source>
</evidence>
<comment type="caution">
    <text evidence="1">The sequence shown here is derived from an EMBL/GenBank/DDBJ whole genome shotgun (WGS) entry which is preliminary data.</text>
</comment>
<accession>A0ABR6WC03</accession>
<dbReference type="RefSeq" id="WP_186740190.1">
    <property type="nucleotide sequence ID" value="NZ_VFIA01000037.1"/>
</dbReference>
<keyword evidence="2" id="KW-1185">Reference proteome</keyword>
<proteinExistence type="predicted"/>
<evidence type="ECO:0000313" key="1">
    <source>
        <dbReference type="EMBL" id="MBC3794107.1"/>
    </source>
</evidence>
<organism evidence="1 2">
    <name type="scientific">Spirosoma utsteinense</name>
    <dbReference type="NCBI Taxonomy" id="2585773"/>
    <lineage>
        <taxon>Bacteria</taxon>
        <taxon>Pseudomonadati</taxon>
        <taxon>Bacteroidota</taxon>
        <taxon>Cytophagia</taxon>
        <taxon>Cytophagales</taxon>
        <taxon>Cytophagaceae</taxon>
        <taxon>Spirosoma</taxon>
    </lineage>
</organism>
<protein>
    <submittedName>
        <fullName evidence="1">Uncharacterized protein</fullName>
    </submittedName>
</protein>
<gene>
    <name evidence="1" type="ORF">FH603_4634</name>
</gene>
<reference evidence="1 2" key="1">
    <citation type="submission" date="2019-06" db="EMBL/GenBank/DDBJ databases">
        <title>Spirosoma utsteinense sp. nov. isolated from Antarctic ice-free soils.</title>
        <authorList>
            <person name="Tahon G."/>
        </authorList>
    </citation>
    <scope>NUCLEOTIDE SEQUENCE [LARGE SCALE GENOMIC DNA]</scope>
    <source>
        <strain evidence="1 2">LMG 31447</strain>
    </source>
</reference>